<dbReference type="AlphaFoldDB" id="A0A5J9VGN6"/>
<proteinExistence type="predicted"/>
<evidence type="ECO:0000313" key="2">
    <source>
        <dbReference type="Proteomes" id="UP000324897"/>
    </source>
</evidence>
<dbReference type="Proteomes" id="UP000324897">
    <property type="component" value="Unassembled WGS sequence"/>
</dbReference>
<reference evidence="1 2" key="1">
    <citation type="journal article" date="2019" name="Sci. Rep.">
        <title>A high-quality genome of Eragrostis curvula grass provides insights into Poaceae evolution and supports new strategies to enhance forage quality.</title>
        <authorList>
            <person name="Carballo J."/>
            <person name="Santos B.A.C.M."/>
            <person name="Zappacosta D."/>
            <person name="Garbus I."/>
            <person name="Selva J.P."/>
            <person name="Gallo C.A."/>
            <person name="Diaz A."/>
            <person name="Albertini E."/>
            <person name="Caccamo M."/>
            <person name="Echenique V."/>
        </authorList>
    </citation>
    <scope>NUCLEOTIDE SEQUENCE [LARGE SCALE GENOMIC DNA]</scope>
    <source>
        <strain evidence="2">cv. Victoria</strain>
        <tissue evidence="1">Leaf</tissue>
    </source>
</reference>
<dbReference type="OrthoDB" id="2007979at2759"/>
<gene>
    <name evidence="1" type="ORF">EJB05_16472</name>
</gene>
<protein>
    <submittedName>
        <fullName evidence="1">Uncharacterized protein</fullName>
    </submittedName>
</protein>
<name>A0A5J9VGN6_9POAL</name>
<dbReference type="Gramene" id="TVU34631">
    <property type="protein sequence ID" value="TVU34631"/>
    <property type="gene ID" value="EJB05_16472"/>
</dbReference>
<sequence length="195" mass="22032">MVSFQDDLVLATTGSVCCIKMVRKRACPVVDVISSDHEDLNYENELRHDHVSVTSVSTKGFDDFDGSDLDISNHILYNNFVMEMYHSTCISTKTLTARWQSPSAVKPPTWAQILSAAWLNKRAYLPVLQPLCWCGSRAGQDFDGNDLDTSNHILYNNFVMEAHGIENLVLPTRDYLYAPLIKDLCKATDFIHNKN</sequence>
<keyword evidence="2" id="KW-1185">Reference proteome</keyword>
<evidence type="ECO:0000313" key="1">
    <source>
        <dbReference type="EMBL" id="TVU34631.1"/>
    </source>
</evidence>
<organism evidence="1 2">
    <name type="scientific">Eragrostis curvula</name>
    <name type="common">weeping love grass</name>
    <dbReference type="NCBI Taxonomy" id="38414"/>
    <lineage>
        <taxon>Eukaryota</taxon>
        <taxon>Viridiplantae</taxon>
        <taxon>Streptophyta</taxon>
        <taxon>Embryophyta</taxon>
        <taxon>Tracheophyta</taxon>
        <taxon>Spermatophyta</taxon>
        <taxon>Magnoliopsida</taxon>
        <taxon>Liliopsida</taxon>
        <taxon>Poales</taxon>
        <taxon>Poaceae</taxon>
        <taxon>PACMAD clade</taxon>
        <taxon>Chloridoideae</taxon>
        <taxon>Eragrostideae</taxon>
        <taxon>Eragrostidinae</taxon>
        <taxon>Eragrostis</taxon>
    </lineage>
</organism>
<dbReference type="EMBL" id="RWGY01000009">
    <property type="protein sequence ID" value="TVU34631.1"/>
    <property type="molecule type" value="Genomic_DNA"/>
</dbReference>
<comment type="caution">
    <text evidence="1">The sequence shown here is derived from an EMBL/GenBank/DDBJ whole genome shotgun (WGS) entry which is preliminary data.</text>
</comment>
<accession>A0A5J9VGN6</accession>